<accession>H3AT06</accession>
<proteinExistence type="predicted"/>
<name>H3AT06_LATCH</name>
<dbReference type="AlphaFoldDB" id="H3AT06"/>
<organism evidence="1 2">
    <name type="scientific">Latimeria chalumnae</name>
    <name type="common">Coelacanth</name>
    <dbReference type="NCBI Taxonomy" id="7897"/>
    <lineage>
        <taxon>Eukaryota</taxon>
        <taxon>Metazoa</taxon>
        <taxon>Chordata</taxon>
        <taxon>Craniata</taxon>
        <taxon>Vertebrata</taxon>
        <taxon>Euteleostomi</taxon>
        <taxon>Coelacanthiformes</taxon>
        <taxon>Coelacanthidae</taxon>
        <taxon>Latimeria</taxon>
    </lineage>
</organism>
<keyword evidence="2" id="KW-1185">Reference proteome</keyword>
<reference evidence="1" key="2">
    <citation type="submission" date="2025-08" db="UniProtKB">
        <authorList>
            <consortium name="Ensembl"/>
        </authorList>
    </citation>
    <scope>IDENTIFICATION</scope>
</reference>
<reference evidence="2" key="1">
    <citation type="submission" date="2011-08" db="EMBL/GenBank/DDBJ databases">
        <title>The draft genome of Latimeria chalumnae.</title>
        <authorList>
            <person name="Di Palma F."/>
            <person name="Alfoldi J."/>
            <person name="Johnson J."/>
            <person name="Berlin A."/>
            <person name="Gnerre S."/>
            <person name="Jaffe D."/>
            <person name="MacCallum I."/>
            <person name="Young S."/>
            <person name="Walker B.J."/>
            <person name="Lander E."/>
            <person name="Lindblad-Toh K."/>
        </authorList>
    </citation>
    <scope>NUCLEOTIDE SEQUENCE [LARGE SCALE GENOMIC DNA]</scope>
    <source>
        <strain evidence="2">Wild caught</strain>
    </source>
</reference>
<dbReference type="eggNOG" id="ENOG502S839">
    <property type="taxonomic scope" value="Eukaryota"/>
</dbReference>
<sequence>MAGLRSPHPGSCCCCYYRRRQRATTAINLLLGIFQLLVPCFRPGGAQAQAFAQGSSVVEVWQAEEGDLILSTQGVSFTLVDKFSRQLR</sequence>
<dbReference type="Bgee" id="ENSLACG00000011255">
    <property type="expression patterns" value="Expressed in pectoral fin and 2 other cell types or tissues"/>
</dbReference>
<evidence type="ECO:0000313" key="1">
    <source>
        <dbReference type="Ensembl" id="ENSLACP00000012777.1"/>
    </source>
</evidence>
<evidence type="ECO:0000313" key="2">
    <source>
        <dbReference type="Proteomes" id="UP000008672"/>
    </source>
</evidence>
<protein>
    <submittedName>
        <fullName evidence="1">Uncharacterized protein</fullName>
    </submittedName>
</protein>
<dbReference type="EMBL" id="AFYH01155403">
    <property type="status" value="NOT_ANNOTATED_CDS"/>
    <property type="molecule type" value="Genomic_DNA"/>
</dbReference>
<dbReference type="HOGENOM" id="CLU_2694310_0_0_1"/>
<dbReference type="Ensembl" id="ENSLACT00000012871.1">
    <property type="protein sequence ID" value="ENSLACP00000012777.1"/>
    <property type="gene ID" value="ENSLACG00000011255.1"/>
</dbReference>
<dbReference type="GeneTree" id="ENSGT00940000175947"/>
<reference evidence="1" key="3">
    <citation type="submission" date="2025-09" db="UniProtKB">
        <authorList>
            <consortium name="Ensembl"/>
        </authorList>
    </citation>
    <scope>IDENTIFICATION</scope>
</reference>
<dbReference type="InParanoid" id="H3AT06"/>
<dbReference type="Proteomes" id="UP000008672">
    <property type="component" value="Unassembled WGS sequence"/>
</dbReference>